<evidence type="ECO:0000256" key="4">
    <source>
        <dbReference type="ARBA" id="ARBA00022692"/>
    </source>
</evidence>
<protein>
    <recommendedName>
        <fullName evidence="12">Major facilitator superfamily (MFS) profile domain-containing protein</fullName>
    </recommendedName>
</protein>
<dbReference type="PANTHER" id="PTHR23501">
    <property type="entry name" value="MAJOR FACILITATOR SUPERFAMILY"/>
    <property type="match status" value="1"/>
</dbReference>
<keyword evidence="7 9" id="KW-0472">Membrane</keyword>
<evidence type="ECO:0000313" key="10">
    <source>
        <dbReference type="EMBL" id="KIV95416.1"/>
    </source>
</evidence>
<keyword evidence="3" id="KW-0813">Transport</keyword>
<dbReference type="VEuPathDB" id="FungiDB:PV10_03076"/>
<feature type="transmembrane region" description="Helical" evidence="9">
    <location>
        <begin position="162"/>
        <end position="184"/>
    </location>
</feature>
<dbReference type="AlphaFoldDB" id="A0A0D1Y411"/>
<evidence type="ECO:0008006" key="12">
    <source>
        <dbReference type="Google" id="ProtNLM"/>
    </source>
</evidence>
<feature type="transmembrane region" description="Helical" evidence="9">
    <location>
        <begin position="278"/>
        <end position="304"/>
    </location>
</feature>
<dbReference type="SUPFAM" id="SSF103473">
    <property type="entry name" value="MFS general substrate transporter"/>
    <property type="match status" value="1"/>
</dbReference>
<dbReference type="GO" id="GO:0005768">
    <property type="term" value="C:endosome"/>
    <property type="evidence" value="ECO:0007669"/>
    <property type="project" value="TreeGrafter"/>
</dbReference>
<evidence type="ECO:0000256" key="6">
    <source>
        <dbReference type="ARBA" id="ARBA00023065"/>
    </source>
</evidence>
<evidence type="ECO:0000256" key="1">
    <source>
        <dbReference type="ARBA" id="ARBA00004127"/>
    </source>
</evidence>
<feature type="transmembrane region" description="Helical" evidence="9">
    <location>
        <begin position="561"/>
        <end position="580"/>
    </location>
</feature>
<dbReference type="FunFam" id="1.20.1250.20:FF:000197">
    <property type="entry name" value="Siderophore iron transporter 1"/>
    <property type="match status" value="1"/>
</dbReference>
<dbReference type="GeneID" id="27320921"/>
<dbReference type="OMA" id="VMLNTAW"/>
<feature type="transmembrane region" description="Helical" evidence="9">
    <location>
        <begin position="351"/>
        <end position="368"/>
    </location>
</feature>
<evidence type="ECO:0000256" key="7">
    <source>
        <dbReference type="ARBA" id="ARBA00023136"/>
    </source>
</evidence>
<keyword evidence="5 9" id="KW-1133">Transmembrane helix</keyword>
<dbReference type="InterPro" id="IPR036259">
    <property type="entry name" value="MFS_trans_sf"/>
</dbReference>
<keyword evidence="11" id="KW-1185">Reference proteome</keyword>
<feature type="transmembrane region" description="Helical" evidence="9">
    <location>
        <begin position="388"/>
        <end position="411"/>
    </location>
</feature>
<proteinExistence type="inferred from homology"/>
<evidence type="ECO:0000313" key="11">
    <source>
        <dbReference type="Proteomes" id="UP000054302"/>
    </source>
</evidence>
<keyword evidence="4 9" id="KW-0812">Transmembrane</keyword>
<feature type="transmembrane region" description="Helical" evidence="9">
    <location>
        <begin position="228"/>
        <end position="249"/>
    </location>
</feature>
<feature type="transmembrane region" description="Helical" evidence="9">
    <location>
        <begin position="138"/>
        <end position="156"/>
    </location>
</feature>
<feature type="transmembrane region" description="Helical" evidence="9">
    <location>
        <begin position="106"/>
        <end position="126"/>
    </location>
</feature>
<evidence type="ECO:0000256" key="3">
    <source>
        <dbReference type="ARBA" id="ARBA00022448"/>
    </source>
</evidence>
<feature type="region of interest" description="Disordered" evidence="8">
    <location>
        <begin position="1"/>
        <end position="23"/>
    </location>
</feature>
<gene>
    <name evidence="10" type="ORF">PV10_03076</name>
</gene>
<dbReference type="OrthoDB" id="4088837at2759"/>
<keyword evidence="6" id="KW-0406">Ion transport</keyword>
<dbReference type="Gene3D" id="1.20.1250.20">
    <property type="entry name" value="MFS general substrate transporter like domains"/>
    <property type="match status" value="2"/>
</dbReference>
<dbReference type="EMBL" id="KN847521">
    <property type="protein sequence ID" value="KIV95416.1"/>
    <property type="molecule type" value="Genomic_DNA"/>
</dbReference>
<dbReference type="GO" id="GO:0005886">
    <property type="term" value="C:plasma membrane"/>
    <property type="evidence" value="ECO:0007669"/>
    <property type="project" value="TreeGrafter"/>
</dbReference>
<comment type="subcellular location">
    <subcellularLocation>
        <location evidence="1">Endomembrane system</location>
        <topology evidence="1">Multi-pass membrane protein</topology>
    </subcellularLocation>
</comment>
<accession>A0A0D1Y411</accession>
<evidence type="ECO:0000256" key="2">
    <source>
        <dbReference type="ARBA" id="ARBA00008335"/>
    </source>
</evidence>
<feature type="transmembrane region" description="Helical" evidence="9">
    <location>
        <begin position="196"/>
        <end position="222"/>
    </location>
</feature>
<feature type="transmembrane region" description="Helical" evidence="9">
    <location>
        <begin position="316"/>
        <end position="335"/>
    </location>
</feature>
<feature type="compositionally biased region" description="Basic and acidic residues" evidence="8">
    <location>
        <begin position="1"/>
        <end position="11"/>
    </location>
</feature>
<feature type="transmembrane region" description="Helical" evidence="9">
    <location>
        <begin position="449"/>
        <end position="467"/>
    </location>
</feature>
<dbReference type="RefSeq" id="XP_016226990.1">
    <property type="nucleotide sequence ID" value="XM_016367472.1"/>
</dbReference>
<dbReference type="HOGENOM" id="CLU_012970_2_1_1"/>
<dbReference type="Pfam" id="PF07690">
    <property type="entry name" value="MFS_1"/>
    <property type="match status" value="1"/>
</dbReference>
<organism evidence="10 11">
    <name type="scientific">Exophiala mesophila</name>
    <name type="common">Black yeast-like fungus</name>
    <dbReference type="NCBI Taxonomy" id="212818"/>
    <lineage>
        <taxon>Eukaryota</taxon>
        <taxon>Fungi</taxon>
        <taxon>Dikarya</taxon>
        <taxon>Ascomycota</taxon>
        <taxon>Pezizomycotina</taxon>
        <taxon>Eurotiomycetes</taxon>
        <taxon>Chaetothyriomycetidae</taxon>
        <taxon>Chaetothyriales</taxon>
        <taxon>Herpotrichiellaceae</taxon>
        <taxon>Exophiala</taxon>
    </lineage>
</organism>
<dbReference type="InterPro" id="IPR011701">
    <property type="entry name" value="MFS"/>
</dbReference>
<comment type="similarity">
    <text evidence="2">Belongs to the major facilitator superfamily.</text>
</comment>
<dbReference type="GO" id="GO:0005774">
    <property type="term" value="C:vacuolar membrane"/>
    <property type="evidence" value="ECO:0007669"/>
    <property type="project" value="TreeGrafter"/>
</dbReference>
<sequence>MSFSDSSKERMPPQAALSDQPKLDQDVAAKDGLAPGQYPSDRRGSILVGSQSPGVARIEAMAQVITQTDRILLFIGVFLIAYAYGLDGTVRYTYQTTATASWGQHSLLATINVVRSVIAAAAQPTAAKIADVFGRVELVMVSVVFYVVGTIVEAASTTTSTFVGGAVIYQIGYTCIILLVEVIIADITSTRARLLFSYVPALPFIINTWISGNVASAVLGATTWQWGIGMWAIIYPVCALPLIITLWHVARKAKKAGILDNYKSPYQSLGFKRLCIELFWALDVIGIILLIAVFALVLTPFTIAGGYGDNWKKAHVLAPLIVGLFCIPAFAFWEMRAPKPLVPFDLLRDRAVWAALGIACTLNFAWYMQGDYLYTVLIIAFNFSIMGATRILSLYSFTSVVTGFILGLIVYKVKRLKYFIVAGTCLFAVAFGLLIHYRGSPSSAGQSGVIGAQVLLGFAGGMFPYPAQASIQAATKHEHVAVITGLYLATYNIGSALGATVSGAIWTNVLPSALEDNLAIFGNDTLASATYADPFSVAAIYPVGTPERTAIIESYQHAQRLLCITGICLCVPLIVFSLLLRNPKLTDTQSLPEAEKNVAH</sequence>
<evidence type="ECO:0000256" key="9">
    <source>
        <dbReference type="SAM" id="Phobius"/>
    </source>
</evidence>
<feature type="transmembrane region" description="Helical" evidence="9">
    <location>
        <begin position="418"/>
        <end position="437"/>
    </location>
</feature>
<reference evidence="10 11" key="1">
    <citation type="submission" date="2015-01" db="EMBL/GenBank/DDBJ databases">
        <title>The Genome Sequence of Exophiala mesophila CBS40295.</title>
        <authorList>
            <consortium name="The Broad Institute Genomics Platform"/>
            <person name="Cuomo C."/>
            <person name="de Hoog S."/>
            <person name="Gorbushina A."/>
            <person name="Stielow B."/>
            <person name="Teixiera M."/>
            <person name="Abouelleil A."/>
            <person name="Chapman S.B."/>
            <person name="Priest M."/>
            <person name="Young S.K."/>
            <person name="Wortman J."/>
            <person name="Nusbaum C."/>
            <person name="Birren B."/>
        </authorList>
    </citation>
    <scope>NUCLEOTIDE SEQUENCE [LARGE SCALE GENOMIC DNA]</scope>
    <source>
        <strain evidence="10 11">CBS 40295</strain>
    </source>
</reference>
<dbReference type="GO" id="GO:0015343">
    <property type="term" value="F:siderophore-iron transmembrane transporter activity"/>
    <property type="evidence" value="ECO:0007669"/>
    <property type="project" value="TreeGrafter"/>
</dbReference>
<dbReference type="Proteomes" id="UP000054302">
    <property type="component" value="Unassembled WGS sequence"/>
</dbReference>
<feature type="transmembrane region" description="Helical" evidence="9">
    <location>
        <begin position="71"/>
        <end position="94"/>
    </location>
</feature>
<evidence type="ECO:0000256" key="5">
    <source>
        <dbReference type="ARBA" id="ARBA00022989"/>
    </source>
</evidence>
<dbReference type="PANTHER" id="PTHR23501:SF92">
    <property type="entry name" value="GLUTATHIONE EXCHANGER 1-RELATED"/>
    <property type="match status" value="1"/>
</dbReference>
<name>A0A0D1Y411_EXOME</name>
<evidence type="ECO:0000256" key="8">
    <source>
        <dbReference type="SAM" id="MobiDB-lite"/>
    </source>
</evidence>